<dbReference type="AlphaFoldDB" id="A0AA35WT06"/>
<reference evidence="2" key="1">
    <citation type="submission" date="2023-03" db="EMBL/GenBank/DDBJ databases">
        <authorList>
            <person name="Steffen K."/>
            <person name="Cardenas P."/>
        </authorList>
    </citation>
    <scope>NUCLEOTIDE SEQUENCE</scope>
</reference>
<comment type="caution">
    <text evidence="2">The sequence shown here is derived from an EMBL/GenBank/DDBJ whole genome shotgun (WGS) entry which is preliminary data.</text>
</comment>
<keyword evidence="3" id="KW-1185">Reference proteome</keyword>
<evidence type="ECO:0000313" key="2">
    <source>
        <dbReference type="EMBL" id="CAI8025585.1"/>
    </source>
</evidence>
<organism evidence="2 3">
    <name type="scientific">Geodia barretti</name>
    <name type="common">Barrett's horny sponge</name>
    <dbReference type="NCBI Taxonomy" id="519541"/>
    <lineage>
        <taxon>Eukaryota</taxon>
        <taxon>Metazoa</taxon>
        <taxon>Porifera</taxon>
        <taxon>Demospongiae</taxon>
        <taxon>Heteroscleromorpha</taxon>
        <taxon>Tetractinellida</taxon>
        <taxon>Astrophorina</taxon>
        <taxon>Geodiidae</taxon>
        <taxon>Geodia</taxon>
    </lineage>
</organism>
<evidence type="ECO:0000313" key="3">
    <source>
        <dbReference type="Proteomes" id="UP001174909"/>
    </source>
</evidence>
<dbReference type="EMBL" id="CASHTH010002166">
    <property type="protein sequence ID" value="CAI8025585.1"/>
    <property type="molecule type" value="Genomic_DNA"/>
</dbReference>
<accession>A0AA35WT06</accession>
<evidence type="ECO:0000256" key="1">
    <source>
        <dbReference type="SAM" id="MobiDB-lite"/>
    </source>
</evidence>
<feature type="compositionally biased region" description="Low complexity" evidence="1">
    <location>
        <begin position="215"/>
        <end position="232"/>
    </location>
</feature>
<gene>
    <name evidence="2" type="ORF">GBAR_LOCUS14761</name>
</gene>
<name>A0AA35WT06_GEOBA</name>
<protein>
    <submittedName>
        <fullName evidence="2">Uncharacterized protein</fullName>
    </submittedName>
</protein>
<dbReference type="Proteomes" id="UP001174909">
    <property type="component" value="Unassembled WGS sequence"/>
</dbReference>
<sequence>MANNSRWRSPHSRFQRLSSLLLLPTRMTRQVYIQCHGNFMKNTDCWAKFSDKNLFLVLQVTQMKIKNNPFAKAFLGGNASERAHSGSYIQPLQMVARLHSTLLPPLPHPSPPPYSAPFPGPPPLQSFAPQHQGANYSLSPHIQQQMTPPVIPSDQFVYDYNGPIEVYDEVPTVMSCYQPQTNYLYDYGTTTDYSPDYLAKPLLVFSHDDDPGHTPLPTTPSTASSTSQSPPALEDQQCFYQPFHQSI</sequence>
<proteinExistence type="predicted"/>
<feature type="region of interest" description="Disordered" evidence="1">
    <location>
        <begin position="206"/>
        <end position="232"/>
    </location>
</feature>